<feature type="region of interest" description="Disordered" evidence="1">
    <location>
        <begin position="310"/>
        <end position="348"/>
    </location>
</feature>
<dbReference type="AlphaFoldDB" id="A0A165XNU8"/>
<organism evidence="2 3">
    <name type="scientific">Athelia psychrophila</name>
    <dbReference type="NCBI Taxonomy" id="1759441"/>
    <lineage>
        <taxon>Eukaryota</taxon>
        <taxon>Fungi</taxon>
        <taxon>Dikarya</taxon>
        <taxon>Basidiomycota</taxon>
        <taxon>Agaricomycotina</taxon>
        <taxon>Agaricomycetes</taxon>
        <taxon>Agaricomycetidae</taxon>
        <taxon>Atheliales</taxon>
        <taxon>Atheliaceae</taxon>
        <taxon>Athelia</taxon>
    </lineage>
</organism>
<dbReference type="PANTHER" id="PTHR15887">
    <property type="entry name" value="TRANSMEMBRANE PROTEIN 69"/>
    <property type="match status" value="1"/>
</dbReference>
<sequence>MNSLLRSTLFKRAALRRPLPIAPLASRPLPILVHRRGAASGVSGRPGSQSASHAAQNVKEEVGNSAADWAKTIAGGHFQTDTVKSDEDPSFIKVTSAGASLVPKPYLVMGLAGGLPYIAASGTTVYLAHQAGLAASGLVPNIDPGVAHTVLDQALSFQVTYGAVMLSFLGAMHWGMEFAGYGGHQGYKRLALGAAPLLVAWPSLGLQPMEALITQWAGFTALWWADLKVTGLGWTPKWYSQYRFYLSILVGTCIIGSLAGTSYWGPVAGHGLLSHDLELVRAERKKHLFERSGIVGGDIEAVEDEGGEHFVKIHKQEAQQADEGKGEEGSDVKEEEGGDAKEEDKKDE</sequence>
<reference evidence="2 3" key="1">
    <citation type="journal article" date="2016" name="Mol. Biol. Evol.">
        <title>Comparative Genomics of Early-Diverging Mushroom-Forming Fungi Provides Insights into the Origins of Lignocellulose Decay Capabilities.</title>
        <authorList>
            <person name="Nagy L.G."/>
            <person name="Riley R."/>
            <person name="Tritt A."/>
            <person name="Adam C."/>
            <person name="Daum C."/>
            <person name="Floudas D."/>
            <person name="Sun H."/>
            <person name="Yadav J.S."/>
            <person name="Pangilinan J."/>
            <person name="Larsson K.H."/>
            <person name="Matsuura K."/>
            <person name="Barry K."/>
            <person name="Labutti K."/>
            <person name="Kuo R."/>
            <person name="Ohm R.A."/>
            <person name="Bhattacharya S.S."/>
            <person name="Shirouzu T."/>
            <person name="Yoshinaga Y."/>
            <person name="Martin F.M."/>
            <person name="Grigoriev I.V."/>
            <person name="Hibbett D.S."/>
        </authorList>
    </citation>
    <scope>NUCLEOTIDE SEQUENCE [LARGE SCALE GENOMIC DNA]</scope>
    <source>
        <strain evidence="2 3">CBS 109695</strain>
    </source>
</reference>
<dbReference type="Proteomes" id="UP000076532">
    <property type="component" value="Unassembled WGS sequence"/>
</dbReference>
<feature type="compositionally biased region" description="Basic and acidic residues" evidence="1">
    <location>
        <begin position="310"/>
        <end position="332"/>
    </location>
</feature>
<gene>
    <name evidence="2" type="ORF">FIBSPDRAFT_874305</name>
</gene>
<dbReference type="InterPro" id="IPR021836">
    <property type="entry name" value="DUF3429"/>
</dbReference>
<evidence type="ECO:0000313" key="3">
    <source>
        <dbReference type="Proteomes" id="UP000076532"/>
    </source>
</evidence>
<evidence type="ECO:0000256" key="1">
    <source>
        <dbReference type="SAM" id="MobiDB-lite"/>
    </source>
</evidence>
<name>A0A165XNU8_9AGAM</name>
<accession>A0A165XNU8</accession>
<keyword evidence="3" id="KW-1185">Reference proteome</keyword>
<dbReference type="PANTHER" id="PTHR15887:SF1">
    <property type="entry name" value="TRANSMEMBRANE PROTEIN 69"/>
    <property type="match status" value="1"/>
</dbReference>
<evidence type="ECO:0008006" key="4">
    <source>
        <dbReference type="Google" id="ProtNLM"/>
    </source>
</evidence>
<proteinExistence type="predicted"/>
<protein>
    <recommendedName>
        <fullName evidence="4">Mnn4-regulates the mannosylphosphorylation</fullName>
    </recommendedName>
</protein>
<dbReference type="EMBL" id="KV417715">
    <property type="protein sequence ID" value="KZP08738.1"/>
    <property type="molecule type" value="Genomic_DNA"/>
</dbReference>
<feature type="compositionally biased region" description="Basic and acidic residues" evidence="1">
    <location>
        <begin position="338"/>
        <end position="348"/>
    </location>
</feature>
<dbReference type="STRING" id="436010.A0A165XNU8"/>
<dbReference type="Pfam" id="PF11911">
    <property type="entry name" value="DUF3429"/>
    <property type="match status" value="1"/>
</dbReference>
<evidence type="ECO:0000313" key="2">
    <source>
        <dbReference type="EMBL" id="KZP08738.1"/>
    </source>
</evidence>
<dbReference type="OrthoDB" id="194289at2759"/>